<organism evidence="1 2">
    <name type="scientific">Streptomyces albiflavescens</name>
    <dbReference type="NCBI Taxonomy" id="1623582"/>
    <lineage>
        <taxon>Bacteria</taxon>
        <taxon>Bacillati</taxon>
        <taxon>Actinomycetota</taxon>
        <taxon>Actinomycetes</taxon>
        <taxon>Kitasatosporales</taxon>
        <taxon>Streptomycetaceae</taxon>
        <taxon>Streptomyces</taxon>
    </lineage>
</organism>
<dbReference type="RefSeq" id="WP_189192020.1">
    <property type="nucleotide sequence ID" value="NZ_BMMM01000027.1"/>
</dbReference>
<accession>A0A918DAR7</accession>
<sequence length="54" mass="6185">MYVRIITATDPSGRLLYEEEPRRERHTAATPRHWPGLAGVDDDPAEFHIVRGID</sequence>
<evidence type="ECO:0000313" key="1">
    <source>
        <dbReference type="EMBL" id="GGN92737.1"/>
    </source>
</evidence>
<dbReference type="EMBL" id="BMMM01000027">
    <property type="protein sequence ID" value="GGN92737.1"/>
    <property type="molecule type" value="Genomic_DNA"/>
</dbReference>
<reference evidence="1 2" key="1">
    <citation type="journal article" date="2014" name="Int. J. Syst. Evol. Microbiol.">
        <title>Complete genome sequence of Corynebacterium casei LMG S-19264T (=DSM 44701T), isolated from a smear-ripened cheese.</title>
        <authorList>
            <consortium name="US DOE Joint Genome Institute (JGI-PGF)"/>
            <person name="Walter F."/>
            <person name="Albersmeier A."/>
            <person name="Kalinowski J."/>
            <person name="Ruckert C."/>
        </authorList>
    </citation>
    <scope>NUCLEOTIDE SEQUENCE [LARGE SCALE GENOMIC DNA]</scope>
    <source>
        <strain evidence="1 2">CGMCC 4.7111</strain>
    </source>
</reference>
<gene>
    <name evidence="1" type="ORF">GCM10011579_090900</name>
</gene>
<dbReference type="Proteomes" id="UP000600365">
    <property type="component" value="Unassembled WGS sequence"/>
</dbReference>
<proteinExistence type="predicted"/>
<keyword evidence="2" id="KW-1185">Reference proteome</keyword>
<dbReference type="AlphaFoldDB" id="A0A918DAR7"/>
<comment type="caution">
    <text evidence="1">The sequence shown here is derived from an EMBL/GenBank/DDBJ whole genome shotgun (WGS) entry which is preliminary data.</text>
</comment>
<protein>
    <submittedName>
        <fullName evidence="1">Uncharacterized protein</fullName>
    </submittedName>
</protein>
<evidence type="ECO:0000313" key="2">
    <source>
        <dbReference type="Proteomes" id="UP000600365"/>
    </source>
</evidence>
<name>A0A918DAR7_9ACTN</name>